<evidence type="ECO:0000313" key="3">
    <source>
        <dbReference type="EMBL" id="ROR42379.1"/>
    </source>
</evidence>
<dbReference type="GO" id="GO:0009116">
    <property type="term" value="P:nucleoside metabolic process"/>
    <property type="evidence" value="ECO:0007669"/>
    <property type="project" value="InterPro"/>
</dbReference>
<dbReference type="SUPFAM" id="SSF53167">
    <property type="entry name" value="Purine and uridine phosphorylases"/>
    <property type="match status" value="1"/>
</dbReference>
<dbReference type="GO" id="GO:0008930">
    <property type="term" value="F:methylthioadenosine nucleosidase activity"/>
    <property type="evidence" value="ECO:0007669"/>
    <property type="project" value="TreeGrafter"/>
</dbReference>
<dbReference type="Gene3D" id="3.40.50.1580">
    <property type="entry name" value="Nucleoside phosphorylase domain"/>
    <property type="match status" value="1"/>
</dbReference>
<dbReference type="GO" id="GO:0008782">
    <property type="term" value="F:adenosylhomocysteine nucleosidase activity"/>
    <property type="evidence" value="ECO:0007669"/>
    <property type="project" value="TreeGrafter"/>
</dbReference>
<name>A0A8G1XAA3_9ACTN</name>
<protein>
    <submittedName>
        <fullName evidence="3">Nucleoside phosphorylase</fullName>
    </submittedName>
</protein>
<dbReference type="Pfam" id="PF01048">
    <property type="entry name" value="PNP_UDP_1"/>
    <property type="match status" value="1"/>
</dbReference>
<dbReference type="AlphaFoldDB" id="A0A8G1XAA3"/>
<dbReference type="GO" id="GO:0005829">
    <property type="term" value="C:cytosol"/>
    <property type="evidence" value="ECO:0007669"/>
    <property type="project" value="TreeGrafter"/>
</dbReference>
<dbReference type="EMBL" id="RJVJ01000001">
    <property type="protein sequence ID" value="ROR42379.1"/>
    <property type="molecule type" value="Genomic_DNA"/>
</dbReference>
<dbReference type="InterPro" id="IPR000845">
    <property type="entry name" value="Nucleoside_phosphorylase_d"/>
</dbReference>
<gene>
    <name evidence="3" type="ORF">EDD39_0495</name>
</gene>
<feature type="domain" description="Nucleoside phosphorylase" evidence="2">
    <location>
        <begin position="7"/>
        <end position="246"/>
    </location>
</feature>
<dbReference type="PANTHER" id="PTHR46832">
    <property type="entry name" value="5'-METHYLTHIOADENOSINE/S-ADENOSYLHOMOCYSTEINE NUCLEOSIDASE"/>
    <property type="match status" value="1"/>
</dbReference>
<organism evidence="3 4">
    <name type="scientific">Kitasatospora cineracea</name>
    <dbReference type="NCBI Taxonomy" id="88074"/>
    <lineage>
        <taxon>Bacteria</taxon>
        <taxon>Bacillati</taxon>
        <taxon>Actinomycetota</taxon>
        <taxon>Actinomycetes</taxon>
        <taxon>Kitasatosporales</taxon>
        <taxon>Streptomycetaceae</taxon>
        <taxon>Kitasatospora</taxon>
    </lineage>
</organism>
<dbReference type="GO" id="GO:0019284">
    <property type="term" value="P:L-methionine salvage from S-adenosylmethionine"/>
    <property type="evidence" value="ECO:0007669"/>
    <property type="project" value="TreeGrafter"/>
</dbReference>
<feature type="region of interest" description="Disordered" evidence="1">
    <location>
        <begin position="253"/>
        <end position="276"/>
    </location>
</feature>
<proteinExistence type="predicted"/>
<dbReference type="Proteomes" id="UP000267408">
    <property type="component" value="Unassembled WGS sequence"/>
</dbReference>
<dbReference type="CDD" id="cd09008">
    <property type="entry name" value="MTAN"/>
    <property type="match status" value="1"/>
</dbReference>
<sequence>MRSSGGKIVVFTALPLEYRAVRARMENLQRVDHEAGTIFERGHVPGTAWEVYLARVGQGNQAAAILTERAIGMIRPEAVFFTGIAGALKHDVALGDVVVATRVFAYHGGKQEEKFKPRPEMWQASHRLEQVAGYVALDAQWADELLSEGREVPEVHFKPIAAGEAVVNASMSALQVLLDEHYNGVAAIETEGAGFAGAASMAGQVPALVIRGISDRADGSKQHTDSGGFQRIAAESAAAMTIAVIRALTSPGGAEAEPSNPQIVASTPSSVAGLPDSEKLKEPLPVVWRRTLLPSWSSEGATLEVHLIPECSVRLPMRQMNQLKDGLVSAGRSEAVFTTTEAVSRVLEADFAAAFVRDPNRGGSVGLAISQAGQRSCWEPLPRPSHIPVLDPEYTQKRIAHLLRLLLRLHAVPQTRYAPALGIDPAEFLTVMSLDTARTSHRATLARGGGGGPVHVLPDEVWDAATIDAAVPTIAEELTLRLMQHFQAPGDRRLF</sequence>
<evidence type="ECO:0000259" key="2">
    <source>
        <dbReference type="Pfam" id="PF01048"/>
    </source>
</evidence>
<comment type="caution">
    <text evidence="3">The sequence shown here is derived from an EMBL/GenBank/DDBJ whole genome shotgun (WGS) entry which is preliminary data.</text>
</comment>
<accession>A0A8G1XAA3</accession>
<evidence type="ECO:0000256" key="1">
    <source>
        <dbReference type="SAM" id="MobiDB-lite"/>
    </source>
</evidence>
<dbReference type="InterPro" id="IPR035994">
    <property type="entry name" value="Nucleoside_phosphorylase_sf"/>
</dbReference>
<feature type="compositionally biased region" description="Polar residues" evidence="1">
    <location>
        <begin position="259"/>
        <end position="270"/>
    </location>
</feature>
<evidence type="ECO:0000313" key="4">
    <source>
        <dbReference type="Proteomes" id="UP000267408"/>
    </source>
</evidence>
<reference evidence="3 4" key="1">
    <citation type="submission" date="2018-11" db="EMBL/GenBank/DDBJ databases">
        <title>Sequencing the genomes of 1000 actinobacteria strains.</title>
        <authorList>
            <person name="Klenk H.-P."/>
        </authorList>
    </citation>
    <scope>NUCLEOTIDE SEQUENCE [LARGE SCALE GENOMIC DNA]</scope>
    <source>
        <strain evidence="3 4">DSM 44780</strain>
    </source>
</reference>
<dbReference type="PANTHER" id="PTHR46832:SF1">
    <property type="entry name" value="5'-METHYLTHIOADENOSINE_S-ADENOSYLHOMOCYSTEINE NUCLEOSIDASE"/>
    <property type="match status" value="1"/>
</dbReference>